<evidence type="ECO:0000313" key="3">
    <source>
        <dbReference type="EMBL" id="ALC83393.1"/>
    </source>
</evidence>
<sequence>MKWHHVGIYVADMYAAEKFYQSMFHFQVEKRLTLDNEDITFLIHGNVRIELIQANDKVLVTNGSHMTWEIENMAEWMRKLRCKGLAPCEGPIRLKNGWKTVFYEGLNGEIIELIEL</sequence>
<gene>
    <name evidence="3" type="ORF">AM592_18940</name>
</gene>
<dbReference type="Proteomes" id="UP000067625">
    <property type="component" value="Chromosome"/>
</dbReference>
<evidence type="ECO:0000259" key="2">
    <source>
        <dbReference type="PROSITE" id="PS51819"/>
    </source>
</evidence>
<dbReference type="Gene3D" id="3.10.180.10">
    <property type="entry name" value="2,3-Dihydroxybiphenyl 1,2-Dioxygenase, domain 1"/>
    <property type="match status" value="1"/>
</dbReference>
<dbReference type="InterPro" id="IPR037523">
    <property type="entry name" value="VOC_core"/>
</dbReference>
<keyword evidence="4" id="KW-1185">Reference proteome</keyword>
<evidence type="ECO:0000313" key="4">
    <source>
        <dbReference type="Proteomes" id="UP000067625"/>
    </source>
</evidence>
<dbReference type="PANTHER" id="PTHR43048:SF3">
    <property type="entry name" value="METHYLMALONYL-COA EPIMERASE, MITOCHONDRIAL"/>
    <property type="match status" value="1"/>
</dbReference>
<dbReference type="PATRIC" id="fig|1441095.3.peg.4181"/>
<evidence type="ECO:0000256" key="1">
    <source>
        <dbReference type="ARBA" id="ARBA00022723"/>
    </source>
</evidence>
<dbReference type="Pfam" id="PF13669">
    <property type="entry name" value="Glyoxalase_4"/>
    <property type="match status" value="1"/>
</dbReference>
<reference evidence="4" key="1">
    <citation type="submission" date="2015-08" db="EMBL/GenBank/DDBJ databases">
        <title>Genome sequencing project for genomic taxonomy and phylogenomics of Bacillus-like bacteria.</title>
        <authorList>
            <person name="Liu B."/>
            <person name="Wang J."/>
            <person name="Zhu Y."/>
            <person name="Liu G."/>
            <person name="Chen Q."/>
            <person name="Chen Z."/>
            <person name="Lan J."/>
            <person name="Che J."/>
            <person name="Ge C."/>
            <person name="Shi H."/>
            <person name="Pan Z."/>
            <person name="Liu X."/>
        </authorList>
    </citation>
    <scope>NUCLEOTIDE SEQUENCE [LARGE SCALE GENOMIC DNA]</scope>
    <source>
        <strain evidence="4">FJAT-4402</strain>
    </source>
</reference>
<dbReference type="SUPFAM" id="SSF54593">
    <property type="entry name" value="Glyoxalase/Bleomycin resistance protein/Dihydroxybiphenyl dioxygenase"/>
    <property type="match status" value="1"/>
</dbReference>
<dbReference type="GO" id="GO:0046491">
    <property type="term" value="P:L-methylmalonyl-CoA metabolic process"/>
    <property type="evidence" value="ECO:0007669"/>
    <property type="project" value="TreeGrafter"/>
</dbReference>
<feature type="domain" description="VOC" evidence="2">
    <location>
        <begin position="2"/>
        <end position="116"/>
    </location>
</feature>
<protein>
    <recommendedName>
        <fullName evidence="2">VOC domain-containing protein</fullName>
    </recommendedName>
</protein>
<organism evidence="3 4">
    <name type="scientific">Bacillus gobiensis</name>
    <dbReference type="NCBI Taxonomy" id="1441095"/>
    <lineage>
        <taxon>Bacteria</taxon>
        <taxon>Bacillati</taxon>
        <taxon>Bacillota</taxon>
        <taxon>Bacilli</taxon>
        <taxon>Bacillales</taxon>
        <taxon>Bacillaceae</taxon>
        <taxon>Bacillus</taxon>
    </lineage>
</organism>
<dbReference type="PANTHER" id="PTHR43048">
    <property type="entry name" value="METHYLMALONYL-COA EPIMERASE"/>
    <property type="match status" value="1"/>
</dbReference>
<dbReference type="EMBL" id="CP012600">
    <property type="protein sequence ID" value="ALC83393.1"/>
    <property type="molecule type" value="Genomic_DNA"/>
</dbReference>
<dbReference type="InterPro" id="IPR051785">
    <property type="entry name" value="MMCE/EMCE_epimerase"/>
</dbReference>
<dbReference type="GO" id="GO:0004493">
    <property type="term" value="F:methylmalonyl-CoA epimerase activity"/>
    <property type="evidence" value="ECO:0007669"/>
    <property type="project" value="TreeGrafter"/>
</dbReference>
<dbReference type="InterPro" id="IPR029068">
    <property type="entry name" value="Glyas_Bleomycin-R_OHBP_Dase"/>
</dbReference>
<accession>A0A0M4FWY5</accession>
<proteinExistence type="predicted"/>
<dbReference type="AlphaFoldDB" id="A0A0M4FWY5"/>
<dbReference type="STRING" id="1441095.AM592_18940"/>
<dbReference type="GO" id="GO:0046872">
    <property type="term" value="F:metal ion binding"/>
    <property type="evidence" value="ECO:0007669"/>
    <property type="project" value="UniProtKB-KW"/>
</dbReference>
<name>A0A0M4FWY5_9BACI</name>
<reference evidence="3 4" key="2">
    <citation type="journal article" date="2016" name="Int. J. Syst. Evol. Microbiol.">
        <title>Bacillus gobiensis sp. nov., isolated from a soil sample.</title>
        <authorList>
            <person name="Liu B."/>
            <person name="Liu G.H."/>
            <person name="Cetin S."/>
            <person name="Schumann P."/>
            <person name="Pan Z.Z."/>
            <person name="Chen Q.Q."/>
        </authorList>
    </citation>
    <scope>NUCLEOTIDE SEQUENCE [LARGE SCALE GENOMIC DNA]</scope>
    <source>
        <strain evidence="3 4">FJAT-4402</strain>
    </source>
</reference>
<dbReference type="PROSITE" id="PS51819">
    <property type="entry name" value="VOC"/>
    <property type="match status" value="1"/>
</dbReference>
<keyword evidence="1" id="KW-0479">Metal-binding</keyword>